<reference evidence="10 11" key="1">
    <citation type="submission" date="2020-03" db="EMBL/GenBank/DDBJ databases">
        <title>Draft Genome Sequence of 2-Methylisoborneol Producing Pseudanabaena yagii Strain GIHE-NHR1 Isolated from North Han River in South Korea.</title>
        <authorList>
            <person name="Jeong J."/>
        </authorList>
    </citation>
    <scope>NUCLEOTIDE SEQUENCE [LARGE SCALE GENOMIC DNA]</scope>
    <source>
        <strain evidence="10 11">GIHE-NHR1</strain>
    </source>
</reference>
<dbReference type="RefSeq" id="WP_169365355.1">
    <property type="nucleotide sequence ID" value="NZ_JAAVJL010000003.1"/>
</dbReference>
<evidence type="ECO:0000259" key="9">
    <source>
        <dbReference type="PROSITE" id="PS00794"/>
    </source>
</evidence>
<dbReference type="GO" id="GO:0003848">
    <property type="term" value="F:2-amino-4-hydroxy-6-hydroxymethyldihydropteridine diphosphokinase activity"/>
    <property type="evidence" value="ECO:0007669"/>
    <property type="project" value="UniProtKB-EC"/>
</dbReference>
<keyword evidence="11" id="KW-1185">Reference proteome</keyword>
<keyword evidence="6" id="KW-0418">Kinase</keyword>
<dbReference type="PROSITE" id="PS00794">
    <property type="entry name" value="HPPK"/>
    <property type="match status" value="1"/>
</dbReference>
<evidence type="ECO:0000256" key="7">
    <source>
        <dbReference type="ARBA" id="ARBA00022840"/>
    </source>
</evidence>
<keyword evidence="8" id="KW-0289">Folate biosynthesis</keyword>
<evidence type="ECO:0000256" key="3">
    <source>
        <dbReference type="ARBA" id="ARBA00013253"/>
    </source>
</evidence>
<dbReference type="InterPro" id="IPR035907">
    <property type="entry name" value="Hppk_sf"/>
</dbReference>
<evidence type="ECO:0000256" key="1">
    <source>
        <dbReference type="ARBA" id="ARBA00000198"/>
    </source>
</evidence>
<evidence type="ECO:0000256" key="5">
    <source>
        <dbReference type="ARBA" id="ARBA00022741"/>
    </source>
</evidence>
<dbReference type="PANTHER" id="PTHR43071">
    <property type="entry name" value="2-AMINO-4-HYDROXY-6-HYDROXYMETHYLDIHYDROPTERIDINE PYROPHOSPHOKINASE"/>
    <property type="match status" value="1"/>
</dbReference>
<accession>A0ABX1M035</accession>
<evidence type="ECO:0000256" key="2">
    <source>
        <dbReference type="ARBA" id="ARBA00005051"/>
    </source>
</evidence>
<dbReference type="PANTHER" id="PTHR43071:SF1">
    <property type="entry name" value="2-AMINO-4-HYDROXY-6-HYDROXYMETHYLDIHYDROPTERIDINE PYROPHOSPHOKINASE"/>
    <property type="match status" value="1"/>
</dbReference>
<dbReference type="NCBIfam" id="TIGR01498">
    <property type="entry name" value="folK"/>
    <property type="match status" value="1"/>
</dbReference>
<evidence type="ECO:0000313" key="11">
    <source>
        <dbReference type="Proteomes" id="UP000738376"/>
    </source>
</evidence>
<dbReference type="Proteomes" id="UP000738376">
    <property type="component" value="Unassembled WGS sequence"/>
</dbReference>
<dbReference type="EC" id="2.7.6.3" evidence="3"/>
<keyword evidence="7" id="KW-0067">ATP-binding</keyword>
<evidence type="ECO:0000256" key="8">
    <source>
        <dbReference type="ARBA" id="ARBA00022909"/>
    </source>
</evidence>
<sequence>MTELCAIALGSNLSSEIGDSEKIVQAAIARLANHPEIEVVKVSRWYRTKAITLPNSAPQPDYINGCAILKTILNPLQLLRALFYIEQIFGRERRERWGARTLDLDLLLYGDRLIDSPELVLPHPRMSDRAFVLLPLAEIAADWIHPVAGISIADLAQNPPDLDLSHPIAIDLVLNS</sequence>
<dbReference type="SUPFAM" id="SSF55083">
    <property type="entry name" value="6-hydroxymethyl-7,8-dihydropterin pyrophosphokinase, HPPK"/>
    <property type="match status" value="1"/>
</dbReference>
<protein>
    <recommendedName>
        <fullName evidence="3">2-amino-4-hydroxy-6-hydroxymethyldihydropteridine diphosphokinase</fullName>
        <ecNumber evidence="3">2.7.6.3</ecNumber>
    </recommendedName>
</protein>
<comment type="catalytic activity">
    <reaction evidence="1">
        <text>6-hydroxymethyl-7,8-dihydropterin + ATP = (7,8-dihydropterin-6-yl)methyl diphosphate + AMP + H(+)</text>
        <dbReference type="Rhea" id="RHEA:11412"/>
        <dbReference type="ChEBI" id="CHEBI:15378"/>
        <dbReference type="ChEBI" id="CHEBI:30616"/>
        <dbReference type="ChEBI" id="CHEBI:44841"/>
        <dbReference type="ChEBI" id="CHEBI:72950"/>
        <dbReference type="ChEBI" id="CHEBI:456215"/>
        <dbReference type="EC" id="2.7.6.3"/>
    </reaction>
</comment>
<organism evidence="10 11">
    <name type="scientific">Pseudanabaena yagii GIHE-NHR1</name>
    <dbReference type="NCBI Taxonomy" id="2722753"/>
    <lineage>
        <taxon>Bacteria</taxon>
        <taxon>Bacillati</taxon>
        <taxon>Cyanobacteriota</taxon>
        <taxon>Cyanophyceae</taxon>
        <taxon>Pseudanabaenales</taxon>
        <taxon>Pseudanabaenaceae</taxon>
        <taxon>Pseudanabaena</taxon>
        <taxon>Pseudanabaena yagii</taxon>
    </lineage>
</organism>
<dbReference type="EMBL" id="JAAVJL010000003">
    <property type="protein sequence ID" value="NMF60389.1"/>
    <property type="molecule type" value="Genomic_DNA"/>
</dbReference>
<comment type="caution">
    <text evidence="10">The sequence shown here is derived from an EMBL/GenBank/DDBJ whole genome shotgun (WGS) entry which is preliminary data.</text>
</comment>
<comment type="pathway">
    <text evidence="2">Cofactor biosynthesis; tetrahydrofolate biosynthesis; 2-amino-4-hydroxy-6-hydroxymethyl-7,8-dihydropteridine diphosphate from 7,8-dihydroneopterin triphosphate: step 4/4.</text>
</comment>
<keyword evidence="5" id="KW-0547">Nucleotide-binding</keyword>
<evidence type="ECO:0000256" key="6">
    <source>
        <dbReference type="ARBA" id="ARBA00022777"/>
    </source>
</evidence>
<dbReference type="Gene3D" id="3.30.70.560">
    <property type="entry name" value="7,8-Dihydro-6-hydroxymethylpterin-pyrophosphokinase HPPK"/>
    <property type="match status" value="1"/>
</dbReference>
<feature type="domain" description="7,8-dihydro-6-hydroxymethylpterin-pyrophosphokinase" evidence="9">
    <location>
        <begin position="96"/>
        <end position="107"/>
    </location>
</feature>
<dbReference type="InterPro" id="IPR000550">
    <property type="entry name" value="Hppk"/>
</dbReference>
<dbReference type="CDD" id="cd00483">
    <property type="entry name" value="HPPK"/>
    <property type="match status" value="1"/>
</dbReference>
<name>A0ABX1M035_9CYAN</name>
<proteinExistence type="predicted"/>
<dbReference type="Pfam" id="PF01288">
    <property type="entry name" value="HPPK"/>
    <property type="match status" value="1"/>
</dbReference>
<evidence type="ECO:0000313" key="10">
    <source>
        <dbReference type="EMBL" id="NMF60389.1"/>
    </source>
</evidence>
<evidence type="ECO:0000256" key="4">
    <source>
        <dbReference type="ARBA" id="ARBA00022679"/>
    </source>
</evidence>
<keyword evidence="4 10" id="KW-0808">Transferase</keyword>
<gene>
    <name evidence="10" type="primary">folK</name>
    <name evidence="10" type="ORF">HC246_20745</name>
</gene>